<keyword evidence="3" id="KW-0159">Chromosome partition</keyword>
<name>A0A840ED74_9BACT</name>
<reference evidence="5 6" key="1">
    <citation type="submission" date="2020-08" db="EMBL/GenBank/DDBJ databases">
        <title>Genomic Encyclopedia of Type Strains, Phase IV (KMG-IV): sequencing the most valuable type-strain genomes for metagenomic binning, comparative biology and taxonomic classification.</title>
        <authorList>
            <person name="Goeker M."/>
        </authorList>
    </citation>
    <scope>NUCLEOTIDE SEQUENCE [LARGE SCALE GENOMIC DNA]</scope>
    <source>
        <strain evidence="5 6">DSM 105137</strain>
    </source>
</reference>
<dbReference type="AlphaFoldDB" id="A0A840ED74"/>
<organism evidence="5 6">
    <name type="scientific">Neolewinella aquimaris</name>
    <dbReference type="NCBI Taxonomy" id="1835722"/>
    <lineage>
        <taxon>Bacteria</taxon>
        <taxon>Pseudomonadati</taxon>
        <taxon>Bacteroidota</taxon>
        <taxon>Saprospiria</taxon>
        <taxon>Saprospirales</taxon>
        <taxon>Lewinellaceae</taxon>
        <taxon>Neolewinella</taxon>
    </lineage>
</organism>
<dbReference type="InterPro" id="IPR005234">
    <property type="entry name" value="ScpB_csome_segregation"/>
</dbReference>
<dbReference type="PIRSF" id="PIRSF019345">
    <property type="entry name" value="ScpB"/>
    <property type="match status" value="1"/>
</dbReference>
<evidence type="ECO:0000256" key="3">
    <source>
        <dbReference type="ARBA" id="ARBA00022829"/>
    </source>
</evidence>
<dbReference type="SUPFAM" id="SSF46785">
    <property type="entry name" value="Winged helix' DNA-binding domain"/>
    <property type="match status" value="2"/>
</dbReference>
<proteinExistence type="predicted"/>
<dbReference type="NCBIfam" id="TIGR00281">
    <property type="entry name" value="SMC-Scp complex subunit ScpB"/>
    <property type="match status" value="1"/>
</dbReference>
<dbReference type="Proteomes" id="UP000576209">
    <property type="component" value="Unassembled WGS sequence"/>
</dbReference>
<evidence type="ECO:0000313" key="5">
    <source>
        <dbReference type="EMBL" id="MBB4079928.1"/>
    </source>
</evidence>
<dbReference type="PANTHER" id="PTHR34298">
    <property type="entry name" value="SEGREGATION AND CONDENSATION PROTEIN B"/>
    <property type="match status" value="1"/>
</dbReference>
<gene>
    <name evidence="5" type="ORF">GGR28_002555</name>
</gene>
<evidence type="ECO:0000256" key="1">
    <source>
        <dbReference type="ARBA" id="ARBA00022490"/>
    </source>
</evidence>
<dbReference type="Pfam" id="PF04079">
    <property type="entry name" value="SMC_ScpB"/>
    <property type="match status" value="1"/>
</dbReference>
<comment type="caution">
    <text evidence="5">The sequence shown here is derived from an EMBL/GenBank/DDBJ whole genome shotgun (WGS) entry which is preliminary data.</text>
</comment>
<sequence length="196" mass="22171">MESLAQHIEALIFASPQPIPLAEIRAVLQETFGLEFADTQLLECIAELRRRYDHAQHSFEVIEIAGGYQFMSKGTYHQTIGVHLRQQSTKKLSRSALETLSIIAYRQPVTRSELEKIRGVSCDYALQKLLEKELVTIIGRSESVGKPLLYGATEKFMDYFGIRSMADLPQPREFKLPEQTIGEPEELMVEVAEEAG</sequence>
<evidence type="ECO:0000313" key="6">
    <source>
        <dbReference type="Proteomes" id="UP000576209"/>
    </source>
</evidence>
<dbReference type="InterPro" id="IPR036388">
    <property type="entry name" value="WH-like_DNA-bd_sf"/>
</dbReference>
<dbReference type="Gene3D" id="1.10.10.10">
    <property type="entry name" value="Winged helix-like DNA-binding domain superfamily/Winged helix DNA-binding domain"/>
    <property type="match status" value="2"/>
</dbReference>
<dbReference type="RefSeq" id="WP_183496166.1">
    <property type="nucleotide sequence ID" value="NZ_JACIFF010000006.1"/>
</dbReference>
<keyword evidence="2" id="KW-0132">Cell division</keyword>
<dbReference type="PANTHER" id="PTHR34298:SF2">
    <property type="entry name" value="SEGREGATION AND CONDENSATION PROTEIN B"/>
    <property type="match status" value="1"/>
</dbReference>
<dbReference type="InterPro" id="IPR036390">
    <property type="entry name" value="WH_DNA-bd_sf"/>
</dbReference>
<accession>A0A840ED74</accession>
<dbReference type="EMBL" id="JACIFF010000006">
    <property type="protein sequence ID" value="MBB4079928.1"/>
    <property type="molecule type" value="Genomic_DNA"/>
</dbReference>
<keyword evidence="6" id="KW-1185">Reference proteome</keyword>
<dbReference type="GO" id="GO:0051304">
    <property type="term" value="P:chromosome separation"/>
    <property type="evidence" value="ECO:0007669"/>
    <property type="project" value="InterPro"/>
</dbReference>
<evidence type="ECO:0000256" key="4">
    <source>
        <dbReference type="ARBA" id="ARBA00023306"/>
    </source>
</evidence>
<keyword evidence="4" id="KW-0131">Cell cycle</keyword>
<keyword evidence="1" id="KW-0963">Cytoplasm</keyword>
<evidence type="ECO:0000256" key="2">
    <source>
        <dbReference type="ARBA" id="ARBA00022618"/>
    </source>
</evidence>
<dbReference type="GO" id="GO:0051301">
    <property type="term" value="P:cell division"/>
    <property type="evidence" value="ECO:0007669"/>
    <property type="project" value="UniProtKB-KW"/>
</dbReference>
<protein>
    <submittedName>
        <fullName evidence="5">Segregation and condensation protein B</fullName>
    </submittedName>
</protein>